<dbReference type="FunFam" id="1.10.10.10:FF:000027">
    <property type="entry name" value="Heat shock transcription factor 1"/>
    <property type="match status" value="1"/>
</dbReference>
<feature type="region of interest" description="Disordered" evidence="8">
    <location>
        <begin position="131"/>
        <end position="150"/>
    </location>
</feature>
<feature type="domain" description="HSF-type DNA-binding" evidence="9">
    <location>
        <begin position="19"/>
        <end position="124"/>
    </location>
</feature>
<feature type="compositionally biased region" description="Basic and acidic residues" evidence="8">
    <location>
        <begin position="327"/>
        <end position="339"/>
    </location>
</feature>
<dbReference type="PANTHER" id="PTHR10015">
    <property type="entry name" value="HEAT SHOCK TRANSCRIPTION FACTOR"/>
    <property type="match status" value="1"/>
</dbReference>
<feature type="region of interest" description="Disordered" evidence="8">
    <location>
        <begin position="370"/>
        <end position="393"/>
    </location>
</feature>
<dbReference type="InterPro" id="IPR000232">
    <property type="entry name" value="HSF_DNA-bd"/>
</dbReference>
<comment type="caution">
    <text evidence="10">The sequence shown here is derived from an EMBL/GenBank/DDBJ whole genome shotgun (WGS) entry which is preliminary data.</text>
</comment>
<evidence type="ECO:0000313" key="11">
    <source>
        <dbReference type="Proteomes" id="UP001234581"/>
    </source>
</evidence>
<keyword evidence="6" id="KW-0539">Nucleus</keyword>
<dbReference type="Proteomes" id="UP001234581">
    <property type="component" value="Unassembled WGS sequence"/>
</dbReference>
<evidence type="ECO:0000313" key="10">
    <source>
        <dbReference type="EMBL" id="KAJ8660526.1"/>
    </source>
</evidence>
<dbReference type="SMART" id="SM00415">
    <property type="entry name" value="HSF"/>
    <property type="match status" value="1"/>
</dbReference>
<dbReference type="Gene3D" id="1.10.10.10">
    <property type="entry name" value="Winged helix-like DNA-binding domain superfamily/Winged helix DNA-binding domain"/>
    <property type="match status" value="1"/>
</dbReference>
<protein>
    <recommendedName>
        <fullName evidence="9">HSF-type DNA-binding domain-containing protein</fullName>
    </recommendedName>
</protein>
<feature type="region of interest" description="Disordered" evidence="8">
    <location>
        <begin position="265"/>
        <end position="339"/>
    </location>
</feature>
<reference evidence="10 11" key="1">
    <citation type="submission" date="2023-03" db="EMBL/GenBank/DDBJ databases">
        <title>Genome sequence of Lichtheimia ornata CBS 291.66.</title>
        <authorList>
            <person name="Mohabir J.T."/>
            <person name="Shea T.P."/>
            <person name="Kurbessoian T."/>
            <person name="Berby B."/>
            <person name="Fontaine J."/>
            <person name="Livny J."/>
            <person name="Gnirke A."/>
            <person name="Stajich J.E."/>
            <person name="Cuomo C.A."/>
        </authorList>
    </citation>
    <scope>NUCLEOTIDE SEQUENCE [LARGE SCALE GENOMIC DNA]</scope>
    <source>
        <strain evidence="10">CBS 291.66</strain>
    </source>
</reference>
<gene>
    <name evidence="10" type="ORF">O0I10_003572</name>
</gene>
<evidence type="ECO:0000256" key="8">
    <source>
        <dbReference type="SAM" id="MobiDB-lite"/>
    </source>
</evidence>
<keyword evidence="3" id="KW-0805">Transcription regulation</keyword>
<dbReference type="PANTHER" id="PTHR10015:SF427">
    <property type="entry name" value="HEAT SHOCK FACTOR PROTEIN"/>
    <property type="match status" value="1"/>
</dbReference>
<comment type="similarity">
    <text evidence="2 7">Belongs to the HSF family.</text>
</comment>
<keyword evidence="5" id="KW-0804">Transcription</keyword>
<dbReference type="GO" id="GO:0003700">
    <property type="term" value="F:DNA-binding transcription factor activity"/>
    <property type="evidence" value="ECO:0007669"/>
    <property type="project" value="InterPro"/>
</dbReference>
<accession>A0AAD7V8S8</accession>
<evidence type="ECO:0000256" key="6">
    <source>
        <dbReference type="ARBA" id="ARBA00023242"/>
    </source>
</evidence>
<dbReference type="GeneID" id="83210985"/>
<evidence type="ECO:0000256" key="5">
    <source>
        <dbReference type="ARBA" id="ARBA00023163"/>
    </source>
</evidence>
<dbReference type="Pfam" id="PF00447">
    <property type="entry name" value="HSF_DNA-bind"/>
    <property type="match status" value="1"/>
</dbReference>
<dbReference type="InterPro" id="IPR036390">
    <property type="entry name" value="WH_DNA-bd_sf"/>
</dbReference>
<proteinExistence type="inferred from homology"/>
<evidence type="ECO:0000256" key="3">
    <source>
        <dbReference type="ARBA" id="ARBA00023015"/>
    </source>
</evidence>
<sequence length="393" mass="43279">MPQQMSITGTNENKTHRKNLPSFVKKLWIIVNDSQTDHLICWTQQGDAIWIPDASTFSKAVLPRYFKHNNWQSFVRQLNLYGFRKVSEAEFPIHGPRRNPDGWQFRHDQFRRNAEGALQHVQRRRSVCRTIASGSPTSPPPSSPYGPINKRAALPASMKHEHELVDDASHGSNNDNAINDCLVRLNDMLENVQSRTTNIHHALGQLRVAQTQQQELLASVVTFATSLMANGASSSVNNEAIYRLKQKLAQHNTQVASMPALDESITQHPKHDTRSPPSAPLATAAADKNDDDNDVSLEAVCASSPSSSTLQLPPIYSRPANPLHTSDQSRHPMMENERSTKHATLPFVTLPCINTATTASTPGGSSSIILNDGSNNNNTSSSSLPTLRSLALP</sequence>
<evidence type="ECO:0000256" key="2">
    <source>
        <dbReference type="ARBA" id="ARBA00006403"/>
    </source>
</evidence>
<dbReference type="RefSeq" id="XP_058345439.1">
    <property type="nucleotide sequence ID" value="XM_058483641.1"/>
</dbReference>
<keyword evidence="4" id="KW-0238">DNA-binding</keyword>
<keyword evidence="11" id="KW-1185">Reference proteome</keyword>
<dbReference type="EMBL" id="JARTCD010000012">
    <property type="protein sequence ID" value="KAJ8660526.1"/>
    <property type="molecule type" value="Genomic_DNA"/>
</dbReference>
<evidence type="ECO:0000256" key="1">
    <source>
        <dbReference type="ARBA" id="ARBA00004123"/>
    </source>
</evidence>
<dbReference type="GO" id="GO:0005634">
    <property type="term" value="C:nucleus"/>
    <property type="evidence" value="ECO:0007669"/>
    <property type="project" value="UniProtKB-SubCell"/>
</dbReference>
<comment type="subcellular location">
    <subcellularLocation>
        <location evidence="1">Nucleus</location>
    </subcellularLocation>
</comment>
<organism evidence="10 11">
    <name type="scientific">Lichtheimia ornata</name>
    <dbReference type="NCBI Taxonomy" id="688661"/>
    <lineage>
        <taxon>Eukaryota</taxon>
        <taxon>Fungi</taxon>
        <taxon>Fungi incertae sedis</taxon>
        <taxon>Mucoromycota</taxon>
        <taxon>Mucoromycotina</taxon>
        <taxon>Mucoromycetes</taxon>
        <taxon>Mucorales</taxon>
        <taxon>Lichtheimiaceae</taxon>
        <taxon>Lichtheimia</taxon>
    </lineage>
</organism>
<dbReference type="GO" id="GO:0043565">
    <property type="term" value="F:sequence-specific DNA binding"/>
    <property type="evidence" value="ECO:0007669"/>
    <property type="project" value="InterPro"/>
</dbReference>
<dbReference type="SUPFAM" id="SSF46785">
    <property type="entry name" value="Winged helix' DNA-binding domain"/>
    <property type="match status" value="1"/>
</dbReference>
<evidence type="ECO:0000256" key="7">
    <source>
        <dbReference type="RuleBase" id="RU004020"/>
    </source>
</evidence>
<evidence type="ECO:0000259" key="9">
    <source>
        <dbReference type="SMART" id="SM00415"/>
    </source>
</evidence>
<dbReference type="AlphaFoldDB" id="A0AAD7V8S8"/>
<evidence type="ECO:0000256" key="4">
    <source>
        <dbReference type="ARBA" id="ARBA00023125"/>
    </source>
</evidence>
<name>A0AAD7V8S8_9FUNG</name>
<dbReference type="InterPro" id="IPR036388">
    <property type="entry name" value="WH-like_DNA-bd_sf"/>
</dbReference>
<dbReference type="PRINTS" id="PR00056">
    <property type="entry name" value="HSFDOMAIN"/>
</dbReference>